<proteinExistence type="predicted"/>
<dbReference type="InterPro" id="IPR036388">
    <property type="entry name" value="WH-like_DNA-bd_sf"/>
</dbReference>
<dbReference type="GO" id="GO:0005829">
    <property type="term" value="C:cytosol"/>
    <property type="evidence" value="ECO:0007669"/>
    <property type="project" value="TreeGrafter"/>
</dbReference>
<dbReference type="Gene3D" id="1.10.10.10">
    <property type="entry name" value="Winged helix-like DNA-binding domain superfamily/Winged helix DNA-binding domain"/>
    <property type="match status" value="1"/>
</dbReference>
<evidence type="ECO:0000313" key="2">
    <source>
        <dbReference type="EMBL" id="VAX24868.1"/>
    </source>
</evidence>
<dbReference type="SUPFAM" id="SSF46785">
    <property type="entry name" value="Winged helix' DNA-binding domain"/>
    <property type="match status" value="1"/>
</dbReference>
<dbReference type="InterPro" id="IPR000944">
    <property type="entry name" value="Tscrpt_reg_Rrf2"/>
</dbReference>
<dbReference type="GO" id="GO:0003700">
    <property type="term" value="F:DNA-binding transcription factor activity"/>
    <property type="evidence" value="ECO:0007669"/>
    <property type="project" value="TreeGrafter"/>
</dbReference>
<reference evidence="2" key="1">
    <citation type="submission" date="2018-06" db="EMBL/GenBank/DDBJ databases">
        <authorList>
            <person name="Zhirakovskaya E."/>
        </authorList>
    </citation>
    <scope>NUCLEOTIDE SEQUENCE</scope>
</reference>
<dbReference type="PANTHER" id="PTHR33221">
    <property type="entry name" value="WINGED HELIX-TURN-HELIX TRANSCRIPTIONAL REGULATOR, RRF2 FAMILY"/>
    <property type="match status" value="1"/>
</dbReference>
<dbReference type="Pfam" id="PF02082">
    <property type="entry name" value="Rrf2"/>
    <property type="match status" value="1"/>
</dbReference>
<evidence type="ECO:0008006" key="3">
    <source>
        <dbReference type="Google" id="ProtNLM"/>
    </source>
</evidence>
<name>A0A3B1CLN2_9ZZZZ</name>
<dbReference type="EMBL" id="UOGD01000284">
    <property type="protein sequence ID" value="VAX24868.1"/>
    <property type="molecule type" value="Genomic_DNA"/>
</dbReference>
<protein>
    <recommendedName>
        <fullName evidence="3">Rrf2 family transcriptional regulator</fullName>
    </recommendedName>
</protein>
<evidence type="ECO:0000256" key="1">
    <source>
        <dbReference type="ARBA" id="ARBA00023125"/>
    </source>
</evidence>
<keyword evidence="1" id="KW-0238">DNA-binding</keyword>
<dbReference type="NCBIfam" id="TIGR00738">
    <property type="entry name" value="rrf2_super"/>
    <property type="match status" value="1"/>
</dbReference>
<dbReference type="PANTHER" id="PTHR33221:SF5">
    <property type="entry name" value="HTH-TYPE TRANSCRIPTIONAL REGULATOR ISCR"/>
    <property type="match status" value="1"/>
</dbReference>
<sequence>MKFSAQEEYGLRCLLRIARFYEMGKSLTIPEISRGEGITEHTTAKILRALRIGGFLESERGHLGGYTLSRPPEEINLGNVLKALGGKLYDEEFCKTHSKGDHICTITSDCSVRSVWILIQNSVDNVLQNLTIRDLIGDSILNKSTMSELA</sequence>
<organism evidence="2">
    <name type="scientific">hydrothermal vent metagenome</name>
    <dbReference type="NCBI Taxonomy" id="652676"/>
    <lineage>
        <taxon>unclassified sequences</taxon>
        <taxon>metagenomes</taxon>
        <taxon>ecological metagenomes</taxon>
    </lineage>
</organism>
<gene>
    <name evidence="2" type="ORF">MNBD_IGNAVI01-2253</name>
</gene>
<dbReference type="AlphaFoldDB" id="A0A3B1CLN2"/>
<dbReference type="InterPro" id="IPR036390">
    <property type="entry name" value="WH_DNA-bd_sf"/>
</dbReference>
<accession>A0A3B1CLN2</accession>
<dbReference type="PROSITE" id="PS51197">
    <property type="entry name" value="HTH_RRF2_2"/>
    <property type="match status" value="1"/>
</dbReference>
<dbReference type="GO" id="GO:0003677">
    <property type="term" value="F:DNA binding"/>
    <property type="evidence" value="ECO:0007669"/>
    <property type="project" value="UniProtKB-KW"/>
</dbReference>